<reference evidence="2" key="1">
    <citation type="journal article" date="2020" name="Nature">
        <title>Giant virus diversity and host interactions through global metagenomics.</title>
        <authorList>
            <person name="Schulz F."/>
            <person name="Roux S."/>
            <person name="Paez-Espino D."/>
            <person name="Jungbluth S."/>
            <person name="Walsh D.A."/>
            <person name="Denef V.J."/>
            <person name="McMahon K.D."/>
            <person name="Konstantinidis K.T."/>
            <person name="Eloe-Fadrosh E.A."/>
            <person name="Kyrpides N.C."/>
            <person name="Woyke T."/>
        </authorList>
    </citation>
    <scope>NUCLEOTIDE SEQUENCE</scope>
    <source>
        <strain evidence="2">GVMAG-M-3300024261-8</strain>
    </source>
</reference>
<keyword evidence="1" id="KW-1133">Transmembrane helix</keyword>
<name>A0A6C0ISP6_9ZZZZ</name>
<dbReference type="AlphaFoldDB" id="A0A6C0ISP6"/>
<keyword evidence="1" id="KW-0812">Transmembrane</keyword>
<sequence>MNYLNDPPDIYPDDRNEPDNNYGYFVSLNETNEIMRYSRNGTAIYYKVDPPATPVKKAQSSREDTSSESHIVINLQPKFSENTVKIHSRQHMFDVIYAILTIIFGVITMMCIYFIMII</sequence>
<feature type="transmembrane region" description="Helical" evidence="1">
    <location>
        <begin position="95"/>
        <end position="116"/>
    </location>
</feature>
<accession>A0A6C0ISP6</accession>
<dbReference type="EMBL" id="MN740242">
    <property type="protein sequence ID" value="QHT95610.1"/>
    <property type="molecule type" value="Genomic_DNA"/>
</dbReference>
<keyword evidence="1" id="KW-0472">Membrane</keyword>
<evidence type="ECO:0000256" key="1">
    <source>
        <dbReference type="SAM" id="Phobius"/>
    </source>
</evidence>
<protein>
    <submittedName>
        <fullName evidence="2">Uncharacterized protein</fullName>
    </submittedName>
</protein>
<organism evidence="2">
    <name type="scientific">viral metagenome</name>
    <dbReference type="NCBI Taxonomy" id="1070528"/>
    <lineage>
        <taxon>unclassified sequences</taxon>
        <taxon>metagenomes</taxon>
        <taxon>organismal metagenomes</taxon>
    </lineage>
</organism>
<proteinExistence type="predicted"/>
<evidence type="ECO:0000313" key="2">
    <source>
        <dbReference type="EMBL" id="QHT95610.1"/>
    </source>
</evidence>